<evidence type="ECO:0000256" key="1">
    <source>
        <dbReference type="SAM" id="MobiDB-lite"/>
    </source>
</evidence>
<feature type="domain" description="VWFA" evidence="2">
    <location>
        <begin position="376"/>
        <end position="537"/>
    </location>
</feature>
<evidence type="ECO:0000313" key="3">
    <source>
        <dbReference type="EMBL" id="SMC28082.1"/>
    </source>
</evidence>
<dbReference type="Pfam" id="PF06213">
    <property type="entry name" value="CobT"/>
    <property type="match status" value="1"/>
</dbReference>
<reference evidence="3 4" key="1">
    <citation type="submission" date="2017-04" db="EMBL/GenBank/DDBJ databases">
        <authorList>
            <person name="Afonso C.L."/>
            <person name="Miller P.J."/>
            <person name="Scott M.A."/>
            <person name="Spackman E."/>
            <person name="Goraichik I."/>
            <person name="Dimitrov K.M."/>
            <person name="Suarez D.L."/>
            <person name="Swayne D.E."/>
        </authorList>
    </citation>
    <scope>NUCLEOTIDE SEQUENCE [LARGE SCALE GENOMIC DNA]</scope>
    <source>
        <strain evidence="3 4">DSM 13146</strain>
    </source>
</reference>
<dbReference type="Proteomes" id="UP000192783">
    <property type="component" value="Unassembled WGS sequence"/>
</dbReference>
<feature type="region of interest" description="Disordered" evidence="1">
    <location>
        <begin position="196"/>
        <end position="272"/>
    </location>
</feature>
<proteinExistence type="predicted"/>
<dbReference type="AlphaFoldDB" id="A0A1W1XW48"/>
<dbReference type="InterPro" id="IPR006538">
    <property type="entry name" value="CobT"/>
</dbReference>
<sequence>MTKSYLPVVASALARKYGVRVQLVDHLDARTDGNTIILPAIASEMNPRLRTLLRGLLDHEAGHIRYTDFSVPISDMLNVLEDVRIERLMIQTFRGCRDNLRGAVEEFLIPLNPIKAASRQNARMNVAIYLSLYLRERLIGFSHVLDAPVKAWRRVTVQRIGDGLLRTIEDLALSGLQSAQDTWAVHELAQKIEALLKEPGTGDEEKTESSSGDSGNDQSDSQSSPESDSGEDEGGNQLGTGDEDGTDSSSSRDSGDDQSDSQSSPESASVEPGLGEILRQALLGEIAPKFTGDMILPRVKLVGQVDCWDPQEKGQAEAIAERLRHQLLSYFQGRTWSRDGNRRSGARLDYSKLSKLRYANPRVFKGPEIRRNPSAAIYLVLDASASMKAEGRLHIARQTTYALCRALTSGWQTEGILLKSVCFPYRSSLQLGLLFDSQNNQKPIPEVFASVSASGGTPLHAPLRWIGMDAQMDPNVRDKEKRIAIIVTDGMPNDINLALYAINFVHESGVQTYGIGIGVRLSHLFHHWCTIQDIRQLPGVMVESLKRALSTPALR</sequence>
<evidence type="ECO:0000259" key="2">
    <source>
        <dbReference type="PROSITE" id="PS50234"/>
    </source>
</evidence>
<organism evidence="3 4">
    <name type="scientific">Desulfacinum hydrothermale DSM 13146</name>
    <dbReference type="NCBI Taxonomy" id="1121390"/>
    <lineage>
        <taxon>Bacteria</taxon>
        <taxon>Pseudomonadati</taxon>
        <taxon>Thermodesulfobacteriota</taxon>
        <taxon>Syntrophobacteria</taxon>
        <taxon>Syntrophobacterales</taxon>
        <taxon>Syntrophobacteraceae</taxon>
        <taxon>Desulfacinum</taxon>
    </lineage>
</organism>
<keyword evidence="4" id="KW-1185">Reference proteome</keyword>
<dbReference type="RefSeq" id="WP_170920670.1">
    <property type="nucleotide sequence ID" value="NZ_FWXF01000027.1"/>
</dbReference>
<name>A0A1W1XW48_9BACT</name>
<feature type="compositionally biased region" description="Low complexity" evidence="1">
    <location>
        <begin position="209"/>
        <end position="227"/>
    </location>
</feature>
<dbReference type="STRING" id="1121390.SAMN02746041_03172"/>
<dbReference type="InterPro" id="IPR036465">
    <property type="entry name" value="vWFA_dom_sf"/>
</dbReference>
<dbReference type="Gene3D" id="3.40.50.410">
    <property type="entry name" value="von Willebrand factor, type A domain"/>
    <property type="match status" value="1"/>
</dbReference>
<dbReference type="GO" id="GO:0009236">
    <property type="term" value="P:cobalamin biosynthetic process"/>
    <property type="evidence" value="ECO:0007669"/>
    <property type="project" value="InterPro"/>
</dbReference>
<dbReference type="EMBL" id="FWXF01000027">
    <property type="protein sequence ID" value="SMC28082.1"/>
    <property type="molecule type" value="Genomic_DNA"/>
</dbReference>
<gene>
    <name evidence="3" type="ORF">SAMN02746041_03172</name>
</gene>
<protein>
    <submittedName>
        <fullName evidence="3">Cobalamin biosynthesis protein CobT</fullName>
    </submittedName>
</protein>
<dbReference type="InterPro" id="IPR002035">
    <property type="entry name" value="VWF_A"/>
</dbReference>
<dbReference type="CDD" id="cd00198">
    <property type="entry name" value="vWFA"/>
    <property type="match status" value="1"/>
</dbReference>
<evidence type="ECO:0000313" key="4">
    <source>
        <dbReference type="Proteomes" id="UP000192783"/>
    </source>
</evidence>
<accession>A0A1W1XW48</accession>
<dbReference type="SUPFAM" id="SSF53300">
    <property type="entry name" value="vWA-like"/>
    <property type="match status" value="1"/>
</dbReference>
<feature type="compositionally biased region" description="Low complexity" evidence="1">
    <location>
        <begin position="260"/>
        <end position="269"/>
    </location>
</feature>
<dbReference type="PROSITE" id="PS50234">
    <property type="entry name" value="VWFA"/>
    <property type="match status" value="1"/>
</dbReference>